<dbReference type="InterPro" id="IPR036779">
    <property type="entry name" value="LysM_dom_sf"/>
</dbReference>
<dbReference type="Pfam" id="PF01551">
    <property type="entry name" value="Peptidase_M23"/>
    <property type="match status" value="1"/>
</dbReference>
<feature type="domain" description="LysM" evidence="2">
    <location>
        <begin position="1"/>
        <end position="43"/>
    </location>
</feature>
<protein>
    <submittedName>
        <fullName evidence="3">M23 family metallopeptidase</fullName>
        <ecNumber evidence="3">3.4.24.-</ecNumber>
    </submittedName>
</protein>
<organism evidence="3 4">
    <name type="scientific">Paracerasibacillus soli</name>
    <dbReference type="NCBI Taxonomy" id="480284"/>
    <lineage>
        <taxon>Bacteria</taxon>
        <taxon>Bacillati</taxon>
        <taxon>Bacillota</taxon>
        <taxon>Bacilli</taxon>
        <taxon>Bacillales</taxon>
        <taxon>Bacillaceae</taxon>
        <taxon>Paracerasibacillus</taxon>
    </lineage>
</organism>
<dbReference type="InterPro" id="IPR018392">
    <property type="entry name" value="LysM"/>
</dbReference>
<dbReference type="Gene3D" id="2.70.70.10">
    <property type="entry name" value="Glucose Permease (Domain IIA)"/>
    <property type="match status" value="1"/>
</dbReference>
<dbReference type="SUPFAM" id="SSF51261">
    <property type="entry name" value="Duplicated hybrid motif"/>
    <property type="match status" value="1"/>
</dbReference>
<evidence type="ECO:0000259" key="2">
    <source>
        <dbReference type="PROSITE" id="PS51782"/>
    </source>
</evidence>
<feature type="domain" description="LysM" evidence="2">
    <location>
        <begin position="77"/>
        <end position="120"/>
    </location>
</feature>
<dbReference type="Gene3D" id="3.10.350.10">
    <property type="entry name" value="LysM domain"/>
    <property type="match status" value="2"/>
</dbReference>
<dbReference type="CDD" id="cd00118">
    <property type="entry name" value="LysM"/>
    <property type="match status" value="2"/>
</dbReference>
<sequence length="281" mass="31017">MYSVKKGDTLYSLAKKHHSTVQALKSLNKLKSNVIKIGQSIKLPTKSSEKPTITKPKTPQKTGNKVPNQVTEKHIATIHTVKSGEYLFTIAQKYHTLVDEIKALNGLTSDMIYVGQQLKVTAGSVKAPTKPAILISGKFPLASGTYSPFGDTWNASRTYGGERPHEGIDIMSPIGTPIYAATDGKIVRLGWLELGGYRIAIQTAEGINLYYAHLSKYAVGMTLNKKVKKGQVIGYVGNTGYGPEGTTGKFDSHLHIGFYDMHWKAFNGYDILRYWEYKSQN</sequence>
<keyword evidence="4" id="KW-1185">Reference proteome</keyword>
<name>A0ABU5CMC8_9BACI</name>
<dbReference type="EMBL" id="JAWDIQ010000001">
    <property type="protein sequence ID" value="MDY0407499.1"/>
    <property type="molecule type" value="Genomic_DNA"/>
</dbReference>
<dbReference type="InterPro" id="IPR016047">
    <property type="entry name" value="M23ase_b-sheet_dom"/>
</dbReference>
<dbReference type="GO" id="GO:0016787">
    <property type="term" value="F:hydrolase activity"/>
    <property type="evidence" value="ECO:0007669"/>
    <property type="project" value="UniProtKB-KW"/>
</dbReference>
<feature type="region of interest" description="Disordered" evidence="1">
    <location>
        <begin position="46"/>
        <end position="66"/>
    </location>
</feature>
<evidence type="ECO:0000313" key="4">
    <source>
        <dbReference type="Proteomes" id="UP001275315"/>
    </source>
</evidence>
<dbReference type="PROSITE" id="PS51782">
    <property type="entry name" value="LYSM"/>
    <property type="match status" value="2"/>
</dbReference>
<evidence type="ECO:0000256" key="1">
    <source>
        <dbReference type="SAM" id="MobiDB-lite"/>
    </source>
</evidence>
<dbReference type="Pfam" id="PF01476">
    <property type="entry name" value="LysM"/>
    <property type="match status" value="2"/>
</dbReference>
<keyword evidence="3" id="KW-0378">Hydrolase</keyword>
<evidence type="ECO:0000313" key="3">
    <source>
        <dbReference type="EMBL" id="MDY0407499.1"/>
    </source>
</evidence>
<dbReference type="PANTHER" id="PTHR21666">
    <property type="entry name" value="PEPTIDASE-RELATED"/>
    <property type="match status" value="1"/>
</dbReference>
<gene>
    <name evidence="3" type="ORF">RWD45_01190</name>
</gene>
<reference evidence="3 4" key="1">
    <citation type="submission" date="2023-10" db="EMBL/GenBank/DDBJ databases">
        <title>Virgibacillus soli CC-YMP-6 genome.</title>
        <authorList>
            <person name="Miliotis G."/>
            <person name="Sengupta P."/>
            <person name="Hameed A."/>
            <person name="Chuvochina M."/>
            <person name="Mcdonagh F."/>
            <person name="Simpson A.C."/>
            <person name="Singh N.K."/>
            <person name="Rekha P.D."/>
            <person name="Raman K."/>
            <person name="Hugenholtz P."/>
            <person name="Venkateswaran K."/>
        </authorList>
    </citation>
    <scope>NUCLEOTIDE SEQUENCE [LARGE SCALE GENOMIC DNA]</scope>
    <source>
        <strain evidence="3 4">CC-YMP-6</strain>
    </source>
</reference>
<dbReference type="SUPFAM" id="SSF54106">
    <property type="entry name" value="LysM domain"/>
    <property type="match status" value="1"/>
</dbReference>
<dbReference type="EC" id="3.4.24.-" evidence="3"/>
<feature type="compositionally biased region" description="Low complexity" evidence="1">
    <location>
        <begin position="46"/>
        <end position="62"/>
    </location>
</feature>
<dbReference type="RefSeq" id="WP_320378311.1">
    <property type="nucleotide sequence ID" value="NZ_JAWDIQ010000001.1"/>
</dbReference>
<dbReference type="InterPro" id="IPR050570">
    <property type="entry name" value="Cell_wall_metabolism_enzyme"/>
</dbReference>
<dbReference type="Proteomes" id="UP001275315">
    <property type="component" value="Unassembled WGS sequence"/>
</dbReference>
<dbReference type="SMART" id="SM00257">
    <property type="entry name" value="LysM"/>
    <property type="match status" value="2"/>
</dbReference>
<comment type="caution">
    <text evidence="3">The sequence shown here is derived from an EMBL/GenBank/DDBJ whole genome shotgun (WGS) entry which is preliminary data.</text>
</comment>
<proteinExistence type="predicted"/>
<accession>A0ABU5CMC8</accession>
<dbReference type="CDD" id="cd12797">
    <property type="entry name" value="M23_peptidase"/>
    <property type="match status" value="1"/>
</dbReference>
<dbReference type="PANTHER" id="PTHR21666:SF270">
    <property type="entry name" value="MUREIN HYDROLASE ACTIVATOR ENVC"/>
    <property type="match status" value="1"/>
</dbReference>
<dbReference type="InterPro" id="IPR011055">
    <property type="entry name" value="Dup_hybrid_motif"/>
</dbReference>